<dbReference type="InterPro" id="IPR018777">
    <property type="entry name" value="Replication_initiator_prot_A"/>
</dbReference>
<organism evidence="1 2">
    <name type="scientific">Thermovibrio ammonificans (strain DSM 15698 / JCM 12110 / HB-1)</name>
    <dbReference type="NCBI Taxonomy" id="648996"/>
    <lineage>
        <taxon>Bacteria</taxon>
        <taxon>Pseudomonadati</taxon>
        <taxon>Aquificota</taxon>
        <taxon>Aquificia</taxon>
        <taxon>Desulfurobacteriales</taxon>
        <taxon>Desulfurobacteriaceae</taxon>
        <taxon>Thermovibrio</taxon>
    </lineage>
</organism>
<dbReference type="Proteomes" id="UP000006362">
    <property type="component" value="Chromosome"/>
</dbReference>
<proteinExistence type="predicted"/>
<dbReference type="AlphaFoldDB" id="E8T5L5"/>
<accession>E8T5L5</accession>
<reference evidence="1" key="1">
    <citation type="submission" date="2011-01" db="EMBL/GenBank/DDBJ databases">
        <title>Complete sequence of chromosome of Thermovibrio ammonificans HB-1.</title>
        <authorList>
            <consortium name="US DOE Joint Genome Institute"/>
            <person name="Lucas S."/>
            <person name="Copeland A."/>
            <person name="Lapidus A."/>
            <person name="Cheng J.-F."/>
            <person name="Goodwin L."/>
            <person name="Pitluck S."/>
            <person name="Davenport K."/>
            <person name="Detter J.C."/>
            <person name="Han C."/>
            <person name="Tapia R."/>
            <person name="Land M."/>
            <person name="Hauser L."/>
            <person name="Kyrpides N."/>
            <person name="Ivanova N."/>
            <person name="Ovchinnikova G."/>
            <person name="Vetriani C."/>
            <person name="Woyke T."/>
        </authorList>
    </citation>
    <scope>NUCLEOTIDE SEQUENCE [LARGE SCALE GENOMIC DNA]</scope>
    <source>
        <strain evidence="1">HB-1</strain>
    </source>
</reference>
<evidence type="ECO:0000313" key="2">
    <source>
        <dbReference type="Proteomes" id="UP000006362"/>
    </source>
</evidence>
<name>E8T5L5_THEA1</name>
<keyword evidence="2" id="KW-1185">Reference proteome</keyword>
<dbReference type="RefSeq" id="WP_013537276.1">
    <property type="nucleotide sequence ID" value="NC_014926.1"/>
</dbReference>
<sequence length="281" mass="32532">MRINDLKETSQAPSTLNLSKQFIYNIFWLSGREREKSGRISLSYYRGNKNLKTTITVKGNPVPFWGDAKVLLALMFLAQTTESPEVRVSYLKLLKLLGRGSSRESYSSLKESLKVLKNTSVHVEVELQSKFRDEIFSFSTAYSLIDEVCWPKERTSPLVVKLNEEFLNKSLGESFSVPIHALMDSKVKGFYLKLLLLGFYFFQNNNHFLNIGYVERGGILDENFCYKWFKEKITFQRLKKAVNALNGMKELPYQIKITKGKREGRNKTLIFHKAGNREERP</sequence>
<dbReference type="Pfam" id="PF10134">
    <property type="entry name" value="RPA"/>
    <property type="match status" value="1"/>
</dbReference>
<gene>
    <name evidence="1" type="ordered locus">Theam_0518</name>
</gene>
<dbReference type="KEGG" id="tam:Theam_0518"/>
<dbReference type="STRING" id="648996.Theam_0518"/>
<dbReference type="EMBL" id="CP002444">
    <property type="protein sequence ID" value="ADU96490.1"/>
    <property type="molecule type" value="Genomic_DNA"/>
</dbReference>
<protein>
    <submittedName>
        <fullName evidence="1">Uncharacterized protein</fullName>
    </submittedName>
</protein>
<dbReference type="HOGENOM" id="CLU_990214_0_0_0"/>
<evidence type="ECO:0000313" key="1">
    <source>
        <dbReference type="EMBL" id="ADU96490.1"/>
    </source>
</evidence>